<keyword evidence="7 8" id="KW-0472">Membrane</keyword>
<dbReference type="PANTHER" id="PTHR21716">
    <property type="entry name" value="TRANSMEMBRANE PROTEIN"/>
    <property type="match status" value="1"/>
</dbReference>
<sequence>MTFFLLKDKQQMLNAVRRVLPKNRILAAQVWIEVNQQITNYIRGKVTEMVIVGVFTYFVFAFFDLRYSVLLAVLVGVSVLVPYVGAVLATIPVIVIALFSMGIRL</sequence>
<keyword evidence="5 8" id="KW-0812">Transmembrane</keyword>
<keyword evidence="6 8" id="KW-1133">Transmembrane helix</keyword>
<dbReference type="AlphaFoldDB" id="A0A2X2C1N4"/>
<accession>A0A2X2C1N4</accession>
<dbReference type="Proteomes" id="UP000251485">
    <property type="component" value="Unassembled WGS sequence"/>
</dbReference>
<comment type="subcellular location">
    <subcellularLocation>
        <location evidence="1">Cell membrane</location>
        <topology evidence="1">Multi-pass membrane protein</topology>
    </subcellularLocation>
</comment>
<gene>
    <name evidence="9" type="ORF">NCTC10975_00324</name>
</gene>
<evidence type="ECO:0000256" key="8">
    <source>
        <dbReference type="SAM" id="Phobius"/>
    </source>
</evidence>
<keyword evidence="4" id="KW-1003">Cell membrane</keyword>
<evidence type="ECO:0000313" key="10">
    <source>
        <dbReference type="Proteomes" id="UP000251485"/>
    </source>
</evidence>
<dbReference type="GO" id="GO:0055085">
    <property type="term" value="P:transmembrane transport"/>
    <property type="evidence" value="ECO:0007669"/>
    <property type="project" value="TreeGrafter"/>
</dbReference>
<comment type="similarity">
    <text evidence="2">Belongs to the autoinducer-2 exporter (AI-2E) (TC 2.A.86) family.</text>
</comment>
<evidence type="ECO:0000256" key="4">
    <source>
        <dbReference type="ARBA" id="ARBA00022475"/>
    </source>
</evidence>
<keyword evidence="3" id="KW-0813">Transport</keyword>
<evidence type="ECO:0000256" key="1">
    <source>
        <dbReference type="ARBA" id="ARBA00004651"/>
    </source>
</evidence>
<evidence type="ECO:0000256" key="3">
    <source>
        <dbReference type="ARBA" id="ARBA00022448"/>
    </source>
</evidence>
<feature type="transmembrane region" description="Helical" evidence="8">
    <location>
        <begin position="69"/>
        <end position="99"/>
    </location>
</feature>
<evidence type="ECO:0000313" key="9">
    <source>
        <dbReference type="EMBL" id="SPY93995.1"/>
    </source>
</evidence>
<proteinExistence type="inferred from homology"/>
<dbReference type="PANTHER" id="PTHR21716:SF53">
    <property type="entry name" value="PERMEASE PERM-RELATED"/>
    <property type="match status" value="1"/>
</dbReference>
<organism evidence="9 10">
    <name type="scientific">Proteus mirabilis</name>
    <dbReference type="NCBI Taxonomy" id="584"/>
    <lineage>
        <taxon>Bacteria</taxon>
        <taxon>Pseudomonadati</taxon>
        <taxon>Pseudomonadota</taxon>
        <taxon>Gammaproteobacteria</taxon>
        <taxon>Enterobacterales</taxon>
        <taxon>Morganellaceae</taxon>
        <taxon>Proteus</taxon>
    </lineage>
</organism>
<evidence type="ECO:0000256" key="5">
    <source>
        <dbReference type="ARBA" id="ARBA00022692"/>
    </source>
</evidence>
<evidence type="ECO:0000256" key="6">
    <source>
        <dbReference type="ARBA" id="ARBA00022989"/>
    </source>
</evidence>
<protein>
    <submittedName>
        <fullName evidence="9">Sporulation integral membrane protein YtvI</fullName>
    </submittedName>
</protein>
<dbReference type="InterPro" id="IPR002549">
    <property type="entry name" value="AI-2E-like"/>
</dbReference>
<evidence type="ECO:0000256" key="7">
    <source>
        <dbReference type="ARBA" id="ARBA00023136"/>
    </source>
</evidence>
<reference evidence="9 10" key="1">
    <citation type="submission" date="2018-06" db="EMBL/GenBank/DDBJ databases">
        <authorList>
            <consortium name="Pathogen Informatics"/>
            <person name="Doyle S."/>
        </authorList>
    </citation>
    <scope>NUCLEOTIDE SEQUENCE [LARGE SCALE GENOMIC DNA]</scope>
    <source>
        <strain evidence="9 10">NCTC10975</strain>
    </source>
</reference>
<feature type="transmembrane region" description="Helical" evidence="8">
    <location>
        <begin position="46"/>
        <end position="63"/>
    </location>
</feature>
<evidence type="ECO:0000256" key="2">
    <source>
        <dbReference type="ARBA" id="ARBA00009773"/>
    </source>
</evidence>
<name>A0A2X2C1N4_PROMI</name>
<dbReference type="EMBL" id="UAUE01000002">
    <property type="protein sequence ID" value="SPY93995.1"/>
    <property type="molecule type" value="Genomic_DNA"/>
</dbReference>
<dbReference type="GO" id="GO:0005886">
    <property type="term" value="C:plasma membrane"/>
    <property type="evidence" value="ECO:0007669"/>
    <property type="project" value="UniProtKB-SubCell"/>
</dbReference>
<dbReference type="Pfam" id="PF01594">
    <property type="entry name" value="AI-2E_transport"/>
    <property type="match status" value="1"/>
</dbReference>